<feature type="compositionally biased region" description="Gly residues" evidence="6">
    <location>
        <begin position="282"/>
        <end position="293"/>
    </location>
</feature>
<dbReference type="InterPro" id="IPR007867">
    <property type="entry name" value="GMC_OxRtase_C"/>
</dbReference>
<dbReference type="Pfam" id="PF05199">
    <property type="entry name" value="GMC_oxred_C"/>
    <property type="match status" value="1"/>
</dbReference>
<feature type="region of interest" description="Disordered" evidence="6">
    <location>
        <begin position="252"/>
        <end position="293"/>
    </location>
</feature>
<evidence type="ECO:0000313" key="10">
    <source>
        <dbReference type="Proteomes" id="UP001501407"/>
    </source>
</evidence>
<comment type="caution">
    <text evidence="9">The sequence shown here is derived from an EMBL/GenBank/DDBJ whole genome shotgun (WGS) entry which is preliminary data.</text>
</comment>
<evidence type="ECO:0000313" key="9">
    <source>
        <dbReference type="EMBL" id="GAA5083579.1"/>
    </source>
</evidence>
<keyword evidence="10" id="KW-1185">Reference proteome</keyword>
<dbReference type="PIRSF" id="PIRSF000137">
    <property type="entry name" value="Alcohol_oxidase"/>
    <property type="match status" value="1"/>
</dbReference>
<dbReference type="Pfam" id="PF00732">
    <property type="entry name" value="GMC_oxred_N"/>
    <property type="match status" value="2"/>
</dbReference>
<accession>A0ABP9LVC9</accession>
<evidence type="ECO:0000256" key="4">
    <source>
        <dbReference type="ARBA" id="ARBA00022827"/>
    </source>
</evidence>
<feature type="region of interest" description="Disordered" evidence="6">
    <location>
        <begin position="187"/>
        <end position="217"/>
    </location>
</feature>
<dbReference type="SUPFAM" id="SSF54373">
    <property type="entry name" value="FAD-linked reductases, C-terminal domain"/>
    <property type="match status" value="1"/>
</dbReference>
<evidence type="ECO:0000256" key="5">
    <source>
        <dbReference type="RuleBase" id="RU003968"/>
    </source>
</evidence>
<dbReference type="PANTHER" id="PTHR11552">
    <property type="entry name" value="GLUCOSE-METHANOL-CHOLINE GMC OXIDOREDUCTASE"/>
    <property type="match status" value="1"/>
</dbReference>
<evidence type="ECO:0000259" key="8">
    <source>
        <dbReference type="PROSITE" id="PS00624"/>
    </source>
</evidence>
<proteinExistence type="inferred from homology"/>
<dbReference type="InterPro" id="IPR000172">
    <property type="entry name" value="GMC_OxRdtase_N"/>
</dbReference>
<comment type="similarity">
    <text evidence="2 5">Belongs to the GMC oxidoreductase family.</text>
</comment>
<protein>
    <submittedName>
        <fullName evidence="9">GMC family oxidoreductase N-terminal domain-containing protein</fullName>
    </submittedName>
</protein>
<feature type="compositionally biased region" description="Polar residues" evidence="6">
    <location>
        <begin position="192"/>
        <end position="205"/>
    </location>
</feature>
<dbReference type="EMBL" id="BAABKZ010000001">
    <property type="protein sequence ID" value="GAA5083579.1"/>
    <property type="molecule type" value="Genomic_DNA"/>
</dbReference>
<dbReference type="InterPro" id="IPR036188">
    <property type="entry name" value="FAD/NAD-bd_sf"/>
</dbReference>
<dbReference type="InterPro" id="IPR012132">
    <property type="entry name" value="GMC_OxRdtase"/>
</dbReference>
<dbReference type="SUPFAM" id="SSF51905">
    <property type="entry name" value="FAD/NAD(P)-binding domain"/>
    <property type="match status" value="1"/>
</dbReference>
<reference evidence="10" key="1">
    <citation type="journal article" date="2019" name="Int. J. Syst. Evol. Microbiol.">
        <title>The Global Catalogue of Microorganisms (GCM) 10K type strain sequencing project: providing services to taxonomists for standard genome sequencing and annotation.</title>
        <authorList>
            <consortium name="The Broad Institute Genomics Platform"/>
            <consortium name="The Broad Institute Genome Sequencing Center for Infectious Disease"/>
            <person name="Wu L."/>
            <person name="Ma J."/>
        </authorList>
    </citation>
    <scope>NUCLEOTIDE SEQUENCE [LARGE SCALE GENOMIC DNA]</scope>
    <source>
        <strain evidence="10">JCM 18959</strain>
    </source>
</reference>
<evidence type="ECO:0000259" key="7">
    <source>
        <dbReference type="PROSITE" id="PS00623"/>
    </source>
</evidence>
<organism evidence="9 10">
    <name type="scientific">Microbacterium yannicii</name>
    <dbReference type="NCBI Taxonomy" id="671622"/>
    <lineage>
        <taxon>Bacteria</taxon>
        <taxon>Bacillati</taxon>
        <taxon>Actinomycetota</taxon>
        <taxon>Actinomycetes</taxon>
        <taxon>Micrococcales</taxon>
        <taxon>Microbacteriaceae</taxon>
        <taxon>Microbacterium</taxon>
    </lineage>
</organism>
<dbReference type="PROSITE" id="PS00624">
    <property type="entry name" value="GMC_OXRED_2"/>
    <property type="match status" value="1"/>
</dbReference>
<feature type="domain" description="Glucose-methanol-choline oxidoreductase N-terminal" evidence="7">
    <location>
        <begin position="100"/>
        <end position="123"/>
    </location>
</feature>
<evidence type="ECO:0000256" key="6">
    <source>
        <dbReference type="SAM" id="MobiDB-lite"/>
    </source>
</evidence>
<evidence type="ECO:0000256" key="1">
    <source>
        <dbReference type="ARBA" id="ARBA00001974"/>
    </source>
</evidence>
<gene>
    <name evidence="9" type="ORF">GCM10025760_00380</name>
</gene>
<feature type="region of interest" description="Disordered" evidence="6">
    <location>
        <begin position="149"/>
        <end position="170"/>
    </location>
</feature>
<dbReference type="Proteomes" id="UP001501407">
    <property type="component" value="Unassembled WGS sequence"/>
</dbReference>
<evidence type="ECO:0000256" key="2">
    <source>
        <dbReference type="ARBA" id="ARBA00010790"/>
    </source>
</evidence>
<dbReference type="PROSITE" id="PS00623">
    <property type="entry name" value="GMC_OXRED_1"/>
    <property type="match status" value="1"/>
</dbReference>
<dbReference type="PANTHER" id="PTHR11552:SF147">
    <property type="entry name" value="CHOLINE DEHYDROGENASE, MITOCHONDRIAL"/>
    <property type="match status" value="1"/>
</dbReference>
<dbReference type="Gene3D" id="3.50.50.60">
    <property type="entry name" value="FAD/NAD(P)-binding domain"/>
    <property type="match status" value="1"/>
</dbReference>
<dbReference type="Gene3D" id="3.30.410.40">
    <property type="match status" value="1"/>
</dbReference>
<evidence type="ECO:0000256" key="3">
    <source>
        <dbReference type="ARBA" id="ARBA00022630"/>
    </source>
</evidence>
<comment type="cofactor">
    <cofactor evidence="1">
        <name>FAD</name>
        <dbReference type="ChEBI" id="CHEBI:57692"/>
    </cofactor>
</comment>
<name>A0ABP9LVC9_9MICO</name>
<keyword evidence="4 5" id="KW-0274">FAD</keyword>
<sequence>MTRARRGSSRGTAGTGFGADGMEADYVVVGAGSSGAAVAARLSEDPAVSVLLLEAGAPDKAIELHVPAAFSKLFRGIYDWNYDTVPQPHLEGRTVYWPRGKTLGGSSSLNAMMWVRGFAADYDEWADAAGPMWSWDALVPYFHRVERTADPADGSQGTHGPQPVEHQRDPRPHTAAFLAAAQEAGHPVTAPNLPTGQGFSQTMVSESRGARASTADAYLRPAKGRPNLRIVTGAHVRRVTFAAAAVGLTTGGDVSGGGPAGPNASSAPPVSFPRDVGDGGDDGGGGGGGGGGLPRATGVYVDIGGITRHVRARREVVLSGGAVNTPQLLMLSGVGPAEHLAEHGIDVVVDAPGVGANLQDHLVAGLAPAAPHGGTLYDADRPAELVKYLATRKGMLTSNVAEAYGFVRTEVADRAGAPEGLPDIEIIFAPVPYVGEGLIPTPSHGLTVGAILLRPRSRGTIRLASADPAAPPLIDPAYLSDPDGIDTATMLAGLAECERLIDTDALRPLTTSGGQPMGWVQPAGGERMTAVERAEMSLRRYSHTLYHPVGTARMGTDAASVVDPELRVRGVTGLRVADASVMPTVIRGHTNAPAIVIGEVAADLILGRRV</sequence>
<feature type="domain" description="Glucose-methanol-choline oxidoreductase N-terminal" evidence="8">
    <location>
        <begin position="321"/>
        <end position="335"/>
    </location>
</feature>
<keyword evidence="3 5" id="KW-0285">Flavoprotein</keyword>